<dbReference type="RefSeq" id="WP_134561460.1">
    <property type="nucleotide sequence ID" value="NZ_SOFS01000018.1"/>
</dbReference>
<name>A0ABY2IQL8_9MICO</name>
<proteinExistence type="predicted"/>
<accession>A0ABY2IQL8</accession>
<evidence type="ECO:0000313" key="3">
    <source>
        <dbReference type="Proteomes" id="UP000297604"/>
    </source>
</evidence>
<dbReference type="SUPFAM" id="SSF54909">
    <property type="entry name" value="Dimeric alpha+beta barrel"/>
    <property type="match status" value="1"/>
</dbReference>
<dbReference type="EMBL" id="SOFS01000018">
    <property type="protein sequence ID" value="TFC20832.1"/>
    <property type="molecule type" value="Genomic_DNA"/>
</dbReference>
<sequence length="124" mass="13819">MREEIYWLVTCDVKPGKFQDFTEAIEPLVAATKAEEGSLIYDYSVSDDETVVHILEMYRDSAAVVSHVTTVFPQFAERFLDGVDITGFVVFGTPDAAAKEILDGFGSTYMRPFSGFTRKESLVS</sequence>
<evidence type="ECO:0000259" key="1">
    <source>
        <dbReference type="Pfam" id="PF03992"/>
    </source>
</evidence>
<comment type="caution">
    <text evidence="2">The sequence shown here is derived from an EMBL/GenBank/DDBJ whole genome shotgun (WGS) entry which is preliminary data.</text>
</comment>
<reference evidence="2 3" key="1">
    <citation type="submission" date="2019-03" db="EMBL/GenBank/DDBJ databases">
        <title>Genomics of glacier-inhabiting Cryobacterium strains.</title>
        <authorList>
            <person name="Liu Q."/>
            <person name="Xin Y.-H."/>
        </authorList>
    </citation>
    <scope>NUCLEOTIDE SEQUENCE [LARGE SCALE GENOMIC DNA]</scope>
    <source>
        <strain evidence="2 3">MDB1-5</strain>
    </source>
</reference>
<dbReference type="InterPro" id="IPR007138">
    <property type="entry name" value="ABM_dom"/>
</dbReference>
<feature type="domain" description="ABM" evidence="1">
    <location>
        <begin position="9"/>
        <end position="70"/>
    </location>
</feature>
<organism evidence="2 3">
    <name type="scientific">Cryobacterium glucosi</name>
    <dbReference type="NCBI Taxonomy" id="1259175"/>
    <lineage>
        <taxon>Bacteria</taxon>
        <taxon>Bacillati</taxon>
        <taxon>Actinomycetota</taxon>
        <taxon>Actinomycetes</taxon>
        <taxon>Micrococcales</taxon>
        <taxon>Microbacteriaceae</taxon>
        <taxon>Cryobacterium</taxon>
    </lineage>
</organism>
<protein>
    <recommendedName>
        <fullName evidence="1">ABM domain-containing protein</fullName>
    </recommendedName>
</protein>
<keyword evidence="3" id="KW-1185">Reference proteome</keyword>
<dbReference type="Pfam" id="PF03992">
    <property type="entry name" value="ABM"/>
    <property type="match status" value="1"/>
</dbReference>
<gene>
    <name evidence="2" type="ORF">E3O46_07810</name>
</gene>
<dbReference type="InterPro" id="IPR011008">
    <property type="entry name" value="Dimeric_a/b-barrel"/>
</dbReference>
<dbReference type="Gene3D" id="3.30.70.100">
    <property type="match status" value="1"/>
</dbReference>
<evidence type="ECO:0000313" key="2">
    <source>
        <dbReference type="EMBL" id="TFC20832.1"/>
    </source>
</evidence>
<dbReference type="Proteomes" id="UP000297604">
    <property type="component" value="Unassembled WGS sequence"/>
</dbReference>